<dbReference type="SFLD" id="SFLDG01091">
    <property type="entry name" value="uncharacterized_CHP01210-like"/>
    <property type="match status" value="1"/>
</dbReference>
<dbReference type="Pfam" id="PF04055">
    <property type="entry name" value="Radical_SAM"/>
    <property type="match status" value="1"/>
</dbReference>
<evidence type="ECO:0000256" key="1">
    <source>
        <dbReference type="ARBA" id="ARBA00001966"/>
    </source>
</evidence>
<protein>
    <recommendedName>
        <fullName evidence="7">Elp3/MiaA/NifB-like radical SAM core domain-containing protein</fullName>
    </recommendedName>
</protein>
<keyword evidence="4" id="KW-0479">Metal-binding</keyword>
<feature type="domain" description="Elp3/MiaA/NifB-like radical SAM core" evidence="7">
    <location>
        <begin position="31"/>
        <end position="257"/>
    </location>
</feature>
<dbReference type="Proteomes" id="UP000183461">
    <property type="component" value="Unassembled WGS sequence"/>
</dbReference>
<dbReference type="EMBL" id="FPIP01000001">
    <property type="protein sequence ID" value="SFW13608.1"/>
    <property type="molecule type" value="Genomic_DNA"/>
</dbReference>
<dbReference type="Gene3D" id="3.80.30.20">
    <property type="entry name" value="tm_1862 like domain"/>
    <property type="match status" value="1"/>
</dbReference>
<accession>A0A1K1LS00</accession>
<dbReference type="PANTHER" id="PTHR11135:SF1">
    <property type="entry name" value="PROTEIN YHCC"/>
    <property type="match status" value="1"/>
</dbReference>
<dbReference type="InterPro" id="IPR006638">
    <property type="entry name" value="Elp3/MiaA/NifB-like_rSAM"/>
</dbReference>
<keyword evidence="5" id="KW-0408">Iron</keyword>
<evidence type="ECO:0000259" key="7">
    <source>
        <dbReference type="SMART" id="SM00729"/>
    </source>
</evidence>
<keyword evidence="3" id="KW-0949">S-adenosyl-L-methionine</keyword>
<dbReference type="RefSeq" id="WP_072299099.1">
    <property type="nucleotide sequence ID" value="NZ_FPIP01000001.1"/>
</dbReference>
<comment type="cofactor">
    <cofactor evidence="1">
        <name>[4Fe-4S] cluster</name>
        <dbReference type="ChEBI" id="CHEBI:49883"/>
    </cofactor>
</comment>
<dbReference type="PANTHER" id="PTHR11135">
    <property type="entry name" value="HISTONE ACETYLTRANSFERASE-RELATED"/>
    <property type="match status" value="1"/>
</dbReference>
<dbReference type="SMART" id="SM00729">
    <property type="entry name" value="Elp3"/>
    <property type="match status" value="1"/>
</dbReference>
<dbReference type="InterPro" id="IPR005911">
    <property type="entry name" value="YhcC-like"/>
</dbReference>
<dbReference type="InterPro" id="IPR032432">
    <property type="entry name" value="Radical_SAM_C"/>
</dbReference>
<keyword evidence="6" id="KW-0411">Iron-sulfur</keyword>
<organism evidence="8 9">
    <name type="scientific">Ruminococcus flavefaciens</name>
    <dbReference type="NCBI Taxonomy" id="1265"/>
    <lineage>
        <taxon>Bacteria</taxon>
        <taxon>Bacillati</taxon>
        <taxon>Bacillota</taxon>
        <taxon>Clostridia</taxon>
        <taxon>Eubacteriales</taxon>
        <taxon>Oscillospiraceae</taxon>
        <taxon>Ruminococcus</taxon>
    </lineage>
</organism>
<dbReference type="InterPro" id="IPR023404">
    <property type="entry name" value="rSAM_horseshoe"/>
</dbReference>
<evidence type="ECO:0000313" key="9">
    <source>
        <dbReference type="Proteomes" id="UP000183461"/>
    </source>
</evidence>
<evidence type="ECO:0000313" key="8">
    <source>
        <dbReference type="EMBL" id="SFW13608.1"/>
    </source>
</evidence>
<dbReference type="SFLD" id="SFLDG01086">
    <property type="entry name" value="elongater_protein-like"/>
    <property type="match status" value="1"/>
</dbReference>
<dbReference type="AlphaFoldDB" id="A0A1K1LS00"/>
<dbReference type="NCBIfam" id="TIGR01212">
    <property type="entry name" value="TIGR01212 family radical SAM protein"/>
    <property type="match status" value="1"/>
</dbReference>
<name>A0A1K1LS00_RUMFL</name>
<dbReference type="SUPFAM" id="SSF102114">
    <property type="entry name" value="Radical SAM enzymes"/>
    <property type="match status" value="1"/>
</dbReference>
<dbReference type="InterPro" id="IPR039661">
    <property type="entry name" value="ELP3"/>
</dbReference>
<keyword evidence="2" id="KW-0004">4Fe-4S</keyword>
<sequence length="314" mass="35351">MGNNPFKYSNDNKRYNTLNYYNKQNFGKKIYKAVIDLGLTCPNIDGSKGTGGCIFCDGGSGYFTHGEVDTEAQLRLEKNRICSKYGESAEFIAYFQANTNTYSPVELLRKAYYTALEFPNVFGISIGTRADCLPDDIMVLLKELNSKTHLTVELGMQSCHENTISLINRCCSHEEFKKGYYKLKNTGIRTCLHVINGLPYESKDDMLETAKELALLRPDAVKLQMLHVIKGTKLADMYSNGEFKLLERDEYIDIIAHQLELLPPETVIERITGDGDKSKLIAPMWSADKIAVLGGIDKCLAELDTWQGKLYSET</sequence>
<evidence type="ECO:0000256" key="5">
    <source>
        <dbReference type="ARBA" id="ARBA00023004"/>
    </source>
</evidence>
<dbReference type="InterPro" id="IPR007197">
    <property type="entry name" value="rSAM"/>
</dbReference>
<dbReference type="GO" id="GO:0046872">
    <property type="term" value="F:metal ion binding"/>
    <property type="evidence" value="ECO:0007669"/>
    <property type="project" value="UniProtKB-KW"/>
</dbReference>
<dbReference type="InterPro" id="IPR058240">
    <property type="entry name" value="rSAM_sf"/>
</dbReference>
<dbReference type="GO" id="GO:0051539">
    <property type="term" value="F:4 iron, 4 sulfur cluster binding"/>
    <property type="evidence" value="ECO:0007669"/>
    <property type="project" value="UniProtKB-KW"/>
</dbReference>
<evidence type="ECO:0000256" key="4">
    <source>
        <dbReference type="ARBA" id="ARBA00022723"/>
    </source>
</evidence>
<dbReference type="SFLD" id="SFLDS00029">
    <property type="entry name" value="Radical_SAM"/>
    <property type="match status" value="1"/>
</dbReference>
<evidence type="ECO:0000256" key="6">
    <source>
        <dbReference type="ARBA" id="ARBA00023014"/>
    </source>
</evidence>
<dbReference type="GO" id="GO:0003824">
    <property type="term" value="F:catalytic activity"/>
    <property type="evidence" value="ECO:0007669"/>
    <property type="project" value="InterPro"/>
</dbReference>
<reference evidence="9" key="1">
    <citation type="submission" date="2016-11" db="EMBL/GenBank/DDBJ databases">
        <authorList>
            <person name="Varghese N."/>
            <person name="Submissions S."/>
        </authorList>
    </citation>
    <scope>NUCLEOTIDE SEQUENCE [LARGE SCALE GENOMIC DNA]</scope>
    <source>
        <strain evidence="9">YL228</strain>
    </source>
</reference>
<gene>
    <name evidence="8" type="ORF">SAMN02910280_0704</name>
</gene>
<evidence type="ECO:0000256" key="3">
    <source>
        <dbReference type="ARBA" id="ARBA00022691"/>
    </source>
</evidence>
<evidence type="ECO:0000256" key="2">
    <source>
        <dbReference type="ARBA" id="ARBA00022485"/>
    </source>
</evidence>
<dbReference type="Pfam" id="PF16199">
    <property type="entry name" value="Radical_SAM_C"/>
    <property type="match status" value="1"/>
</dbReference>
<proteinExistence type="predicted"/>